<organism evidence="6 7">
    <name type="scientific">Candidatus Gallitreponema excrementavium</name>
    <dbReference type="NCBI Taxonomy" id="2840840"/>
    <lineage>
        <taxon>Bacteria</taxon>
        <taxon>Pseudomonadati</taxon>
        <taxon>Spirochaetota</taxon>
        <taxon>Spirochaetia</taxon>
        <taxon>Spirochaetales</taxon>
        <taxon>Candidatus Gallitreponema</taxon>
    </lineage>
</organism>
<gene>
    <name evidence="6" type="ORF">IAA81_05560</name>
</gene>
<evidence type="ECO:0000256" key="4">
    <source>
        <dbReference type="SAM" id="Phobius"/>
    </source>
</evidence>
<sequence length="252" mass="28942">MPYKNGRPLVDDSIFFRIASFITFQFVWILAKPVLLLMYKTRIFGRKKIRKCKTGVIISNHTTFFDPVTISCLVRPRRMFHTLLEETVEAPFLGTLTRLLGGIPVPTKGKKPMEELISACRIAVKRRNFVHFYPEGECFLYNQNVQPFQAGAFYIAARLNNPVIPVAVVMKPGLFRPHSILGRSRPREEVYVLDAVYPAEFGCIDLEGNINIKKVKELSVYVRNKIQDEIILRKGTNIFYKGKMERIKGVNS</sequence>
<dbReference type="SUPFAM" id="SSF69593">
    <property type="entry name" value="Glycerol-3-phosphate (1)-acyltransferase"/>
    <property type="match status" value="1"/>
</dbReference>
<dbReference type="CDD" id="cd07989">
    <property type="entry name" value="LPLAT_AGPAT-like"/>
    <property type="match status" value="1"/>
</dbReference>
<evidence type="ECO:0000313" key="6">
    <source>
        <dbReference type="EMBL" id="MBO8457679.1"/>
    </source>
</evidence>
<comment type="pathway">
    <text evidence="1">Lipid metabolism.</text>
</comment>
<dbReference type="PANTHER" id="PTHR10434:SF11">
    <property type="entry name" value="1-ACYL-SN-GLYCEROL-3-PHOSPHATE ACYLTRANSFERASE"/>
    <property type="match status" value="1"/>
</dbReference>
<reference evidence="6" key="2">
    <citation type="journal article" date="2021" name="PeerJ">
        <title>Extensive microbial diversity within the chicken gut microbiome revealed by metagenomics and culture.</title>
        <authorList>
            <person name="Gilroy R."/>
            <person name="Ravi A."/>
            <person name="Getino M."/>
            <person name="Pursley I."/>
            <person name="Horton D.L."/>
            <person name="Alikhan N.F."/>
            <person name="Baker D."/>
            <person name="Gharbi K."/>
            <person name="Hall N."/>
            <person name="Watson M."/>
            <person name="Adriaenssens E.M."/>
            <person name="Foster-Nyarko E."/>
            <person name="Jarju S."/>
            <person name="Secka A."/>
            <person name="Antonio M."/>
            <person name="Oren A."/>
            <person name="Chaudhuri R.R."/>
            <person name="La Ragione R."/>
            <person name="Hildebrand F."/>
            <person name="Pallen M.J."/>
        </authorList>
    </citation>
    <scope>NUCLEOTIDE SEQUENCE</scope>
    <source>
        <strain evidence="6">10532</strain>
    </source>
</reference>
<reference evidence="6" key="1">
    <citation type="submission" date="2020-10" db="EMBL/GenBank/DDBJ databases">
        <authorList>
            <person name="Gilroy R."/>
        </authorList>
    </citation>
    <scope>NUCLEOTIDE SEQUENCE</scope>
    <source>
        <strain evidence="6">10532</strain>
    </source>
</reference>
<dbReference type="InterPro" id="IPR002123">
    <property type="entry name" value="Plipid/glycerol_acylTrfase"/>
</dbReference>
<feature type="domain" description="Phospholipid/glycerol acyltransferase" evidence="5">
    <location>
        <begin position="55"/>
        <end position="171"/>
    </location>
</feature>
<feature type="transmembrane region" description="Helical" evidence="4">
    <location>
        <begin position="14"/>
        <end position="39"/>
    </location>
</feature>
<dbReference type="Pfam" id="PF01553">
    <property type="entry name" value="Acyltransferase"/>
    <property type="match status" value="1"/>
</dbReference>
<dbReference type="GO" id="GO:0006654">
    <property type="term" value="P:phosphatidic acid biosynthetic process"/>
    <property type="evidence" value="ECO:0007669"/>
    <property type="project" value="TreeGrafter"/>
</dbReference>
<dbReference type="Proteomes" id="UP000823638">
    <property type="component" value="Unassembled WGS sequence"/>
</dbReference>
<evidence type="ECO:0000256" key="1">
    <source>
        <dbReference type="ARBA" id="ARBA00005189"/>
    </source>
</evidence>
<dbReference type="AlphaFoldDB" id="A0A9D9HP91"/>
<evidence type="ECO:0000256" key="3">
    <source>
        <dbReference type="ARBA" id="ARBA00023315"/>
    </source>
</evidence>
<dbReference type="PANTHER" id="PTHR10434">
    <property type="entry name" value="1-ACYL-SN-GLYCEROL-3-PHOSPHATE ACYLTRANSFERASE"/>
    <property type="match status" value="1"/>
</dbReference>
<comment type="caution">
    <text evidence="6">The sequence shown here is derived from an EMBL/GenBank/DDBJ whole genome shotgun (WGS) entry which is preliminary data.</text>
</comment>
<keyword evidence="3 6" id="KW-0012">Acyltransferase</keyword>
<evidence type="ECO:0000256" key="2">
    <source>
        <dbReference type="ARBA" id="ARBA00022679"/>
    </source>
</evidence>
<dbReference type="EMBL" id="JADIMM010000073">
    <property type="protein sequence ID" value="MBO8457679.1"/>
    <property type="molecule type" value="Genomic_DNA"/>
</dbReference>
<keyword evidence="2" id="KW-0808">Transferase</keyword>
<dbReference type="GO" id="GO:0003841">
    <property type="term" value="F:1-acylglycerol-3-phosphate O-acyltransferase activity"/>
    <property type="evidence" value="ECO:0007669"/>
    <property type="project" value="TreeGrafter"/>
</dbReference>
<keyword evidence="4" id="KW-0472">Membrane</keyword>
<protein>
    <submittedName>
        <fullName evidence="6">1-acyl-sn-glycerol-3-phosphate acyltransferase</fullName>
    </submittedName>
</protein>
<evidence type="ECO:0000259" key="5">
    <source>
        <dbReference type="SMART" id="SM00563"/>
    </source>
</evidence>
<proteinExistence type="predicted"/>
<dbReference type="SMART" id="SM00563">
    <property type="entry name" value="PlsC"/>
    <property type="match status" value="1"/>
</dbReference>
<keyword evidence="4" id="KW-1133">Transmembrane helix</keyword>
<name>A0A9D9HP91_9SPIR</name>
<evidence type="ECO:0000313" key="7">
    <source>
        <dbReference type="Proteomes" id="UP000823638"/>
    </source>
</evidence>
<keyword evidence="4" id="KW-0812">Transmembrane</keyword>
<accession>A0A9D9HP91</accession>